<dbReference type="Proteomes" id="UP000566819">
    <property type="component" value="Unassembled WGS sequence"/>
</dbReference>
<reference evidence="2 3" key="1">
    <citation type="submission" date="2020-03" db="EMBL/GenBank/DDBJ databases">
        <title>Draft Genome Sequence of Cudoniella acicularis.</title>
        <authorList>
            <person name="Buettner E."/>
            <person name="Kellner H."/>
        </authorList>
    </citation>
    <scope>NUCLEOTIDE SEQUENCE [LARGE SCALE GENOMIC DNA]</scope>
    <source>
        <strain evidence="2 3">DSM 108380</strain>
    </source>
</reference>
<organism evidence="2 3">
    <name type="scientific">Cudoniella acicularis</name>
    <dbReference type="NCBI Taxonomy" id="354080"/>
    <lineage>
        <taxon>Eukaryota</taxon>
        <taxon>Fungi</taxon>
        <taxon>Dikarya</taxon>
        <taxon>Ascomycota</taxon>
        <taxon>Pezizomycotina</taxon>
        <taxon>Leotiomycetes</taxon>
        <taxon>Helotiales</taxon>
        <taxon>Tricladiaceae</taxon>
        <taxon>Cudoniella</taxon>
    </lineage>
</organism>
<feature type="compositionally biased region" description="Polar residues" evidence="1">
    <location>
        <begin position="50"/>
        <end position="59"/>
    </location>
</feature>
<gene>
    <name evidence="2" type="ORF">G7Y89_g14304</name>
</gene>
<comment type="caution">
    <text evidence="2">The sequence shown here is derived from an EMBL/GenBank/DDBJ whole genome shotgun (WGS) entry which is preliminary data.</text>
</comment>
<evidence type="ECO:0000313" key="2">
    <source>
        <dbReference type="EMBL" id="KAF4622724.1"/>
    </source>
</evidence>
<evidence type="ECO:0000313" key="3">
    <source>
        <dbReference type="Proteomes" id="UP000566819"/>
    </source>
</evidence>
<feature type="region of interest" description="Disordered" evidence="1">
    <location>
        <begin position="25"/>
        <end position="85"/>
    </location>
</feature>
<dbReference type="AlphaFoldDB" id="A0A8H4VWQ4"/>
<sequence>MPTPQCSQVESVDWNAFVDFESISSPPSFQLPSNPSIPQTPIPEAEPEADNTSSTASWDSRNRPRPEILTPHPPRQSTKTTRNDRIRIQIALFDLPHALIREKLDVTERQICSKNPSELQRQRETWWAEKWGAKQYRNSGNKVAK</sequence>
<dbReference type="EMBL" id="JAAMPI010001853">
    <property type="protein sequence ID" value="KAF4622724.1"/>
    <property type="molecule type" value="Genomic_DNA"/>
</dbReference>
<keyword evidence="3" id="KW-1185">Reference proteome</keyword>
<evidence type="ECO:0000256" key="1">
    <source>
        <dbReference type="SAM" id="MobiDB-lite"/>
    </source>
</evidence>
<proteinExistence type="predicted"/>
<name>A0A8H4VWQ4_9HELO</name>
<protein>
    <submittedName>
        <fullName evidence="2">Uncharacterized protein</fullName>
    </submittedName>
</protein>
<accession>A0A8H4VWQ4</accession>
<feature type="compositionally biased region" description="Polar residues" evidence="1">
    <location>
        <begin position="25"/>
        <end position="39"/>
    </location>
</feature>